<dbReference type="EMBL" id="KZ819685">
    <property type="protein sequence ID" value="PWN54423.1"/>
    <property type="molecule type" value="Genomic_DNA"/>
</dbReference>
<organism evidence="1 2">
    <name type="scientific">Violaceomyces palustris</name>
    <dbReference type="NCBI Taxonomy" id="1673888"/>
    <lineage>
        <taxon>Eukaryota</taxon>
        <taxon>Fungi</taxon>
        <taxon>Dikarya</taxon>
        <taxon>Basidiomycota</taxon>
        <taxon>Ustilaginomycotina</taxon>
        <taxon>Ustilaginomycetes</taxon>
        <taxon>Violaceomycetales</taxon>
        <taxon>Violaceomycetaceae</taxon>
        <taxon>Violaceomyces</taxon>
    </lineage>
</organism>
<reference evidence="1 2" key="1">
    <citation type="journal article" date="2018" name="Mol. Biol. Evol.">
        <title>Broad Genomic Sampling Reveals a Smut Pathogenic Ancestry of the Fungal Clade Ustilaginomycotina.</title>
        <authorList>
            <person name="Kijpornyongpan T."/>
            <person name="Mondo S.J."/>
            <person name="Barry K."/>
            <person name="Sandor L."/>
            <person name="Lee J."/>
            <person name="Lipzen A."/>
            <person name="Pangilinan J."/>
            <person name="LaButti K."/>
            <person name="Hainaut M."/>
            <person name="Henrissat B."/>
            <person name="Grigoriev I.V."/>
            <person name="Spatafora J.W."/>
            <person name="Aime M.C."/>
        </authorList>
    </citation>
    <scope>NUCLEOTIDE SEQUENCE [LARGE SCALE GENOMIC DNA]</scope>
    <source>
        <strain evidence="1 2">SA 807</strain>
    </source>
</reference>
<evidence type="ECO:0000313" key="2">
    <source>
        <dbReference type="Proteomes" id="UP000245626"/>
    </source>
</evidence>
<protein>
    <submittedName>
        <fullName evidence="1">Alpha/beta-hydrolase</fullName>
    </submittedName>
</protein>
<accession>A0ACD0P8L4</accession>
<dbReference type="Proteomes" id="UP000245626">
    <property type="component" value="Unassembled WGS sequence"/>
</dbReference>
<keyword evidence="2" id="KW-1185">Reference proteome</keyword>
<sequence length="530" mass="58651">MYPVLSFHQNRFEGIPLQPLSPPSTNPGSRRKGLASLWKTNGPDFRIKKGAKVKGEPPSWDSSGSKSSSIPPLIIVEGFLSAAQSLVWGDEFKGFMELGEQSFLDQAGAFNDPYGEKLEGEQAWGRGDRLDDDGSIYFAPIGPVSSLHDRACELFYALRGGTVDYGLSHSQEHGHSRYGRHYEEPLCPTWSRHGLPAHFIGHSLGGPTILKLQQLLRKGFFDQALGYERPFAASEGEDGAGEGANEGWRPSDLILSVTSVSSPFRGTPLVYSLGSEPLPYPKVRFLSVGDLLAKAVHLAAFLDLPFFDTHADAWPFARPRTALKAAAESKDEEEAIGCGKHAAFIEASPREGFIGLLRQLWRSDWAEGRDCAPWDCTLFEREKDSQEDDWGLELIEDDDNPEADYSGIMRRRNPRTWYRSYAGYMTRLESAATRDPESLPMHEPTSGWGLSPFILTARLLGSFNFDRVEPSPGFWSAFKQEERGGAAAFPGPSMRAKVESWYCNDGVVPLASQFHPGDCHPSKCRHSTGM</sequence>
<proteinExistence type="predicted"/>
<name>A0ACD0P8L4_9BASI</name>
<feature type="non-terminal residue" evidence="1">
    <location>
        <position position="530"/>
    </location>
</feature>
<evidence type="ECO:0000313" key="1">
    <source>
        <dbReference type="EMBL" id="PWN54423.1"/>
    </source>
</evidence>
<gene>
    <name evidence="1" type="ORF">IE53DRAFT_308350</name>
</gene>